<dbReference type="RefSeq" id="WP_058918124.1">
    <property type="nucleotide sequence ID" value="NZ_JBHSQC010000025.1"/>
</dbReference>
<sequence length="220" mass="26389">MNYKKEIEDYTLFINSYFPESLFNRQFNFVRKRTDLLFRSIEMTDIVLDYTYNENIEMELLNDYKHLLLKLLYISPVNDSYFLAMTFRGLSESLLRIFLSINVGSAYSLSYIKSLSYRNLWPECNQISKHIGCKQSLDKLNNIFKDNSNVIHNKNSTQTSINYLENIMENESYSFSLKDYNRNLNDISNFTLDYFPIIFELNYDLFSMNQKHAYKEIFKF</sequence>
<reference evidence="2" key="1">
    <citation type="journal article" date="2019" name="Int. J. Syst. Evol. Microbiol.">
        <title>The Global Catalogue of Microorganisms (GCM) 10K type strain sequencing project: providing services to taxonomists for standard genome sequencing and annotation.</title>
        <authorList>
            <consortium name="The Broad Institute Genomics Platform"/>
            <consortium name="The Broad Institute Genome Sequencing Center for Infectious Disease"/>
            <person name="Wu L."/>
            <person name="Ma J."/>
        </authorList>
    </citation>
    <scope>NUCLEOTIDE SEQUENCE [LARGE SCALE GENOMIC DNA]</scope>
    <source>
        <strain evidence="2">KCTC 42143</strain>
    </source>
</reference>
<dbReference type="Proteomes" id="UP001597285">
    <property type="component" value="Unassembled WGS sequence"/>
</dbReference>
<name>A0ABW4NQD0_9LACT</name>
<keyword evidence="2" id="KW-1185">Reference proteome</keyword>
<evidence type="ECO:0000313" key="1">
    <source>
        <dbReference type="EMBL" id="MFD1799707.1"/>
    </source>
</evidence>
<comment type="caution">
    <text evidence="1">The sequence shown here is derived from an EMBL/GenBank/DDBJ whole genome shotgun (WGS) entry which is preliminary data.</text>
</comment>
<protein>
    <recommendedName>
        <fullName evidence="3">Cthe-2314-like HEPN domain-containing protein</fullName>
    </recommendedName>
</protein>
<organism evidence="1 2">
    <name type="scientific">Carnobacterium antarcticum</name>
    <dbReference type="NCBI Taxonomy" id="2126436"/>
    <lineage>
        <taxon>Bacteria</taxon>
        <taxon>Bacillati</taxon>
        <taxon>Bacillota</taxon>
        <taxon>Bacilli</taxon>
        <taxon>Lactobacillales</taxon>
        <taxon>Carnobacteriaceae</taxon>
        <taxon>Carnobacterium</taxon>
    </lineage>
</organism>
<evidence type="ECO:0000313" key="2">
    <source>
        <dbReference type="Proteomes" id="UP001597285"/>
    </source>
</evidence>
<gene>
    <name evidence="1" type="ORF">ACFSBK_07555</name>
</gene>
<proteinExistence type="predicted"/>
<accession>A0ABW4NQD0</accession>
<dbReference type="EMBL" id="JBHUFF010000013">
    <property type="protein sequence ID" value="MFD1799707.1"/>
    <property type="molecule type" value="Genomic_DNA"/>
</dbReference>
<evidence type="ECO:0008006" key="3">
    <source>
        <dbReference type="Google" id="ProtNLM"/>
    </source>
</evidence>